<protein>
    <submittedName>
        <fullName evidence="2">Uncharacterized protein</fullName>
    </submittedName>
</protein>
<gene>
    <name evidence="2" type="ORF">P170DRAFT_506385</name>
</gene>
<dbReference type="EMBL" id="MSFO01000001">
    <property type="protein sequence ID" value="PLB55879.1"/>
    <property type="molecule type" value="Genomic_DNA"/>
</dbReference>
<dbReference type="RefSeq" id="XP_024711181.1">
    <property type="nucleotide sequence ID" value="XM_024854389.1"/>
</dbReference>
<accession>A0A2I2GSM0</accession>
<evidence type="ECO:0000256" key="1">
    <source>
        <dbReference type="SAM" id="MobiDB-lite"/>
    </source>
</evidence>
<keyword evidence="3" id="KW-1185">Reference proteome</keyword>
<dbReference type="Pfam" id="PF10346">
    <property type="entry name" value="Con-6"/>
    <property type="match status" value="1"/>
</dbReference>
<feature type="compositionally biased region" description="Basic and acidic residues" evidence="1">
    <location>
        <begin position="34"/>
        <end position="63"/>
    </location>
</feature>
<dbReference type="InterPro" id="IPR018824">
    <property type="entry name" value="Conidiation-specific_6"/>
</dbReference>
<organism evidence="2 3">
    <name type="scientific">Aspergillus steynii IBT 23096</name>
    <dbReference type="NCBI Taxonomy" id="1392250"/>
    <lineage>
        <taxon>Eukaryota</taxon>
        <taxon>Fungi</taxon>
        <taxon>Dikarya</taxon>
        <taxon>Ascomycota</taxon>
        <taxon>Pezizomycotina</taxon>
        <taxon>Eurotiomycetes</taxon>
        <taxon>Eurotiomycetidae</taxon>
        <taxon>Eurotiales</taxon>
        <taxon>Aspergillaceae</taxon>
        <taxon>Aspergillus</taxon>
        <taxon>Aspergillus subgen. Circumdati</taxon>
    </lineage>
</organism>
<feature type="region of interest" description="Disordered" evidence="1">
    <location>
        <begin position="26"/>
        <end position="81"/>
    </location>
</feature>
<dbReference type="Proteomes" id="UP000234275">
    <property type="component" value="Unassembled WGS sequence"/>
</dbReference>
<comment type="caution">
    <text evidence="2">The sequence shown here is derived from an EMBL/GenBank/DDBJ whole genome shotgun (WGS) entry which is preliminary data.</text>
</comment>
<dbReference type="OrthoDB" id="5419162at2759"/>
<proteinExistence type="predicted"/>
<name>A0A2I2GSM0_9EURO</name>
<evidence type="ECO:0000313" key="3">
    <source>
        <dbReference type="Proteomes" id="UP000234275"/>
    </source>
</evidence>
<dbReference type="GeneID" id="36562095"/>
<dbReference type="VEuPathDB" id="FungiDB:P170DRAFT_506385"/>
<reference evidence="2 3" key="1">
    <citation type="submission" date="2016-12" db="EMBL/GenBank/DDBJ databases">
        <title>The genomes of Aspergillus section Nigri reveals drivers in fungal speciation.</title>
        <authorList>
            <consortium name="DOE Joint Genome Institute"/>
            <person name="Vesth T.C."/>
            <person name="Nybo J."/>
            <person name="Theobald S."/>
            <person name="Brandl J."/>
            <person name="Frisvad J.C."/>
            <person name="Nielsen K.F."/>
            <person name="Lyhne E.K."/>
            <person name="Kogle M.E."/>
            <person name="Kuo A."/>
            <person name="Riley R."/>
            <person name="Clum A."/>
            <person name="Nolan M."/>
            <person name="Lipzen A."/>
            <person name="Salamov A."/>
            <person name="Henrissat B."/>
            <person name="Wiebenga A."/>
            <person name="De Vries R.P."/>
            <person name="Grigoriev I.V."/>
            <person name="Mortensen U.H."/>
            <person name="Andersen M.R."/>
            <person name="Baker S.E."/>
        </authorList>
    </citation>
    <scope>NUCLEOTIDE SEQUENCE [LARGE SCALE GENOMIC DNA]</scope>
    <source>
        <strain evidence="2 3">IBT 23096</strain>
    </source>
</reference>
<dbReference type="AlphaFoldDB" id="A0A2I2GSM0"/>
<sequence>MSSSLRITRWSSTEEVVDAVRGFKDALNDPNVSDETKQKARQTLDRLERGTQCDPDDKGKETDQETGGPRSWRANDSLDAK</sequence>
<evidence type="ECO:0000313" key="2">
    <source>
        <dbReference type="EMBL" id="PLB55879.1"/>
    </source>
</evidence>